<proteinExistence type="predicted"/>
<sequence length="1021" mass="116112">MIYQYLFMMIIIILFIITNNCGSVQNNMTNDYNTTNMNTTVMNNNNNNNLSTGGIIGIIIGLVIITTITSIIIFWCIRLRHLYLSQRHIKMYDPDMFQNNQIKNNNELSLHYSSTSNQPINSLQNSLVSMNHLQKYSLPIGQIMNSYHKQQQQQYIQSNLNYSNNNNNNNNNNSIINNSLKQLSNQQMNFDMNLYYGDRTSYTNNSYSSQSPNWTDQHYFNTNHFNGPTLFDATSSNFQSYNKPTTDIMLTETSTTLPTINEPTCYPVYVHPLQSTLSKYRSSSSENLSSQHHNSRMKSIAFITHLSAFGLKNKRRFSQLTTKKLSKLKENTTSPNDNYNNKSGQLNPLPITEAYESENNHNQNMISDNFNFNAMESFDNDYFLYSLQTAVFNGFVPSNPLNQQYTYHDYYRMPGHQIIPTTTAITPILHEKFNQSSFGEDLSLGNNQSTTPSTGYYSSNRNSRVFSPDYNNNNSSNRFKFPPPGPPVAGWVNQFIIRTNTLENSLSDVNTITSSTSPLTSIISLNERRTHQLQQQQQQQQKTTSFSSSIHNTPLNHSPITAIDITGLTSPITIPSRSTSSVPPSPQHIPFDFIHSSRSLALTSSSVIPRRNNSTTKYPKHELPIIGKRIIPIETDKLPVFTKLDFPEFSNDSLTVLKNNFIKPENNILLHNLKDNNNTTNNKQNNNNNNNNNNMSQQQFRSSLNCSDPQHSDSGYNDSLIIPDRKSSLLLLSSSSTSSSIVHSSIDFQSPINLSPLFQYDTIHNSTECISITSPITTTSTMKSIFSDTVEMIHNYSVVDNHIKNTVNNNNNNNDNNNNNNKSNQYVYCKLELPLSVTQSIPVSLSSVTAIISSPSSKRSSTSSRSTEPSSANSTTVILRENLDTNRKLSYPTMNSSSNTNRNQTIFRSPSDPDIFFSFCDESINKSILTQQQQQQQQFPSIHLSKQQQQQQQQQHYPNSVPLSRTNYTSNNMMKLMMMSTISDSLKYHHLIRQKSESQLLTDRHDSFDEISWDLQPTSLY</sequence>
<dbReference type="AlphaFoldDB" id="A0AA85APL6"/>
<evidence type="ECO:0000313" key="3">
    <source>
        <dbReference type="Proteomes" id="UP000050790"/>
    </source>
</evidence>
<feature type="compositionally biased region" description="Polar residues" evidence="1">
    <location>
        <begin position="440"/>
        <end position="478"/>
    </location>
</feature>
<dbReference type="PANTHER" id="PTHR36911:SF3">
    <property type="entry name" value="GATA ZINC FINGER DOMAIN-CONTAINING PROTEIN 4-RELATED"/>
    <property type="match status" value="1"/>
</dbReference>
<feature type="compositionally biased region" description="Polar residues" evidence="1">
    <location>
        <begin position="695"/>
        <end position="717"/>
    </location>
</feature>
<organism evidence="3 5">
    <name type="scientific">Schistosoma margrebowiei</name>
    <dbReference type="NCBI Taxonomy" id="48269"/>
    <lineage>
        <taxon>Eukaryota</taxon>
        <taxon>Metazoa</taxon>
        <taxon>Spiralia</taxon>
        <taxon>Lophotrochozoa</taxon>
        <taxon>Platyhelminthes</taxon>
        <taxon>Trematoda</taxon>
        <taxon>Digenea</taxon>
        <taxon>Strigeidida</taxon>
        <taxon>Schistosomatoidea</taxon>
        <taxon>Schistosomatidae</taxon>
        <taxon>Schistosoma</taxon>
    </lineage>
</organism>
<feature type="transmembrane region" description="Helical" evidence="2">
    <location>
        <begin position="55"/>
        <end position="77"/>
    </location>
</feature>
<evidence type="ECO:0000256" key="2">
    <source>
        <dbReference type="SAM" id="Phobius"/>
    </source>
</evidence>
<accession>A0AA85APL6</accession>
<feature type="region of interest" description="Disordered" evidence="1">
    <location>
        <begin position="672"/>
        <end position="719"/>
    </location>
</feature>
<evidence type="ECO:0000313" key="4">
    <source>
        <dbReference type="WBParaSite" id="SMRG1_96390.1"/>
    </source>
</evidence>
<keyword evidence="2" id="KW-0472">Membrane</keyword>
<dbReference type="Proteomes" id="UP000050790">
    <property type="component" value="Unassembled WGS sequence"/>
</dbReference>
<keyword evidence="2" id="KW-0812">Transmembrane</keyword>
<evidence type="ECO:0000256" key="1">
    <source>
        <dbReference type="SAM" id="MobiDB-lite"/>
    </source>
</evidence>
<dbReference type="WBParaSite" id="SMRG1_96390.1">
    <property type="protein sequence ID" value="SMRG1_96390.1"/>
    <property type="gene ID" value="SMRG1_96390"/>
</dbReference>
<dbReference type="PANTHER" id="PTHR36911">
    <property type="entry name" value="LIM ZINC-BINDING DOMAIN-CONTAINING PROTEIN-RELATED"/>
    <property type="match status" value="1"/>
</dbReference>
<feature type="compositionally biased region" description="Low complexity" evidence="1">
    <location>
        <begin position="532"/>
        <end position="541"/>
    </location>
</feature>
<feature type="compositionally biased region" description="Low complexity" evidence="1">
    <location>
        <begin position="676"/>
        <end position="694"/>
    </location>
</feature>
<dbReference type="WBParaSite" id="SMRG1_96390.2">
    <property type="protein sequence ID" value="SMRG1_96390.2"/>
    <property type="gene ID" value="SMRG1_96390"/>
</dbReference>
<feature type="region of interest" description="Disordered" evidence="1">
    <location>
        <begin position="530"/>
        <end position="553"/>
    </location>
</feature>
<feature type="region of interest" description="Disordered" evidence="1">
    <location>
        <begin position="852"/>
        <end position="907"/>
    </location>
</feature>
<protein>
    <submittedName>
        <fullName evidence="4 5">Uncharacterized protein</fullName>
    </submittedName>
</protein>
<keyword evidence="2" id="KW-1133">Transmembrane helix</keyword>
<feature type="compositionally biased region" description="Low complexity" evidence="1">
    <location>
        <begin position="852"/>
        <end position="871"/>
    </location>
</feature>
<evidence type="ECO:0000313" key="5">
    <source>
        <dbReference type="WBParaSite" id="SMRG1_96390.2"/>
    </source>
</evidence>
<reference evidence="4 5" key="1">
    <citation type="submission" date="2023-11" db="UniProtKB">
        <authorList>
            <consortium name="WormBaseParasite"/>
        </authorList>
    </citation>
    <scope>IDENTIFICATION</scope>
</reference>
<feature type="region of interest" description="Disordered" evidence="1">
    <location>
        <begin position="440"/>
        <end position="482"/>
    </location>
</feature>
<name>A0AA85APL6_9TREM</name>
<feature type="compositionally biased region" description="Polar residues" evidence="1">
    <location>
        <begin position="542"/>
        <end position="553"/>
    </location>
</feature>
<feature type="transmembrane region" description="Helical" evidence="2">
    <location>
        <begin position="5"/>
        <end position="25"/>
    </location>
</feature>
<feature type="compositionally biased region" description="Polar residues" evidence="1">
    <location>
        <begin position="892"/>
        <end position="907"/>
    </location>
</feature>